<dbReference type="PANTHER" id="PTHR45661">
    <property type="entry name" value="SURFACE ANTIGEN"/>
    <property type="match status" value="1"/>
</dbReference>
<accession>A0A9D2RVM4</accession>
<comment type="caution">
    <text evidence="3">The sequence shown here is derived from an EMBL/GenBank/DDBJ whole genome shotgun (WGS) entry which is preliminary data.</text>
</comment>
<reference evidence="3" key="2">
    <citation type="submission" date="2021-04" db="EMBL/GenBank/DDBJ databases">
        <authorList>
            <person name="Gilroy R."/>
        </authorList>
    </citation>
    <scope>NUCLEOTIDE SEQUENCE</scope>
    <source>
        <strain evidence="3">ChiSjej1B19-5720</strain>
    </source>
</reference>
<feature type="signal peptide" evidence="2">
    <location>
        <begin position="1"/>
        <end position="25"/>
    </location>
</feature>
<evidence type="ECO:0000313" key="4">
    <source>
        <dbReference type="Proteomes" id="UP000823842"/>
    </source>
</evidence>
<reference evidence="3" key="1">
    <citation type="journal article" date="2021" name="PeerJ">
        <title>Extensive microbial diversity within the chicken gut microbiome revealed by metagenomics and culture.</title>
        <authorList>
            <person name="Gilroy R."/>
            <person name="Ravi A."/>
            <person name="Getino M."/>
            <person name="Pursley I."/>
            <person name="Horton D.L."/>
            <person name="Alikhan N.F."/>
            <person name="Baker D."/>
            <person name="Gharbi K."/>
            <person name="Hall N."/>
            <person name="Watson M."/>
            <person name="Adriaenssens E.M."/>
            <person name="Foster-Nyarko E."/>
            <person name="Jarju S."/>
            <person name="Secka A."/>
            <person name="Antonio M."/>
            <person name="Oren A."/>
            <person name="Chaudhuri R.R."/>
            <person name="La Ragione R."/>
            <person name="Hildebrand F."/>
            <person name="Pallen M.J."/>
        </authorList>
    </citation>
    <scope>NUCLEOTIDE SEQUENCE</scope>
    <source>
        <strain evidence="3">ChiSjej1B19-5720</strain>
    </source>
</reference>
<proteinExistence type="predicted"/>
<dbReference type="Pfam" id="PF13306">
    <property type="entry name" value="LRR_5"/>
    <property type="match status" value="2"/>
</dbReference>
<evidence type="ECO:0000256" key="1">
    <source>
        <dbReference type="SAM" id="MobiDB-lite"/>
    </source>
</evidence>
<dbReference type="Proteomes" id="UP000823842">
    <property type="component" value="Unassembled WGS sequence"/>
</dbReference>
<feature type="compositionally biased region" description="Polar residues" evidence="1">
    <location>
        <begin position="58"/>
        <end position="69"/>
    </location>
</feature>
<feature type="chain" id="PRO_5039614451" evidence="2">
    <location>
        <begin position="26"/>
        <end position="598"/>
    </location>
</feature>
<dbReference type="Gene3D" id="3.80.10.10">
    <property type="entry name" value="Ribonuclease Inhibitor"/>
    <property type="match status" value="2"/>
</dbReference>
<dbReference type="PANTHER" id="PTHR45661:SF3">
    <property type="entry name" value="IG-LIKE DOMAIN-CONTAINING PROTEIN"/>
    <property type="match status" value="1"/>
</dbReference>
<evidence type="ECO:0000256" key="2">
    <source>
        <dbReference type="SAM" id="SignalP"/>
    </source>
</evidence>
<keyword evidence="2" id="KW-0732">Signal</keyword>
<feature type="region of interest" description="Disordered" evidence="1">
    <location>
        <begin position="41"/>
        <end position="109"/>
    </location>
</feature>
<name>A0A9D2RVM4_9FIRM</name>
<dbReference type="EMBL" id="DWYZ01000125">
    <property type="protein sequence ID" value="HJB28423.1"/>
    <property type="molecule type" value="Genomic_DNA"/>
</dbReference>
<evidence type="ECO:0000313" key="3">
    <source>
        <dbReference type="EMBL" id="HJB28423.1"/>
    </source>
</evidence>
<protein>
    <submittedName>
        <fullName evidence="3">Leucine-rich repeat protein</fullName>
    </submittedName>
</protein>
<dbReference type="InterPro" id="IPR032675">
    <property type="entry name" value="LRR_dom_sf"/>
</dbReference>
<sequence>MKRKRLLPVLLAGIMYLGMGDMAFAGELQDKDEAIEVFESTENLPGTESEEPEGMQQIVEQTRSVSVPSQGEEGITPEEESFTDGSSGQPEVFSAEGGGIFSSGSEDAEGTEGLEYEYIEETDSYRVVKGVDQKQVDIPAYYEGKPVTEIGAYAFAGYENLRSVTAFDSSAIGMIREGAFENCKNLRSFSVGYAVSIESNAFRGCHRMSWFAAEDVQGAEIASDAFDPDTKVMFFGITPPRVEGCYCVSAEDGSMFFEDGVTLLEEGIVIELPGEENRPVYSIIDYSASQARIDLNYVDFCKESNIIIKRKTFYGCKSIEELILPAWTRIIETKAFGECTNLEKIYIPESVYEISEDAFMGCPKVTLYVTKGSYGEKYAKENNLPYVYDTIQIAPEIQKVTVNKNMITVQFSEFTGDMYYCILGTGINEAGVPIRSGNNGRIAISQTGNKVVFRNVNKGTYYIGARALSIDGEEKSYSGWSKLKKVRITADTPKRPEIASASQTGNTLRVTPLIRDGADGYILMVSRGTTKNDSSTAAAAVPDPEKKTASITKGNHKAATIKNIKAGTYYIGIQSFNRNSDGSRIYSQWSPLKKITVR</sequence>
<dbReference type="InterPro" id="IPR026906">
    <property type="entry name" value="LRR_5"/>
</dbReference>
<organism evidence="3 4">
    <name type="scientific">Candidatus Blautia faecavium</name>
    <dbReference type="NCBI Taxonomy" id="2838487"/>
    <lineage>
        <taxon>Bacteria</taxon>
        <taxon>Bacillati</taxon>
        <taxon>Bacillota</taxon>
        <taxon>Clostridia</taxon>
        <taxon>Lachnospirales</taxon>
        <taxon>Lachnospiraceae</taxon>
        <taxon>Blautia</taxon>
    </lineage>
</organism>
<dbReference type="SUPFAM" id="SSF52058">
    <property type="entry name" value="L domain-like"/>
    <property type="match status" value="1"/>
</dbReference>
<dbReference type="InterPro" id="IPR053139">
    <property type="entry name" value="Surface_bspA-like"/>
</dbReference>
<gene>
    <name evidence="3" type="ORF">IAA06_06475</name>
</gene>
<dbReference type="AlphaFoldDB" id="A0A9D2RVM4"/>